<dbReference type="AlphaFoldDB" id="A7HN02"/>
<evidence type="ECO:0000313" key="2">
    <source>
        <dbReference type="EMBL" id="ABS61285.1"/>
    </source>
</evidence>
<reference evidence="2 3" key="2">
    <citation type="journal article" date="2009" name="Proc. Natl. Acad. Sci. U.S.A.">
        <title>On the chimeric nature, thermophilic origin, and phylogenetic placement of the Thermotogales.</title>
        <authorList>
            <person name="Zhaxybayeva O."/>
            <person name="Swithers K.S."/>
            <person name="Lapierre P."/>
            <person name="Fournier G.P."/>
            <person name="Bickhart D.M."/>
            <person name="DeBoy R.T."/>
            <person name="Nelson K.E."/>
            <person name="Nesbo C.L."/>
            <person name="Doolittle W.F."/>
            <person name="Gogarten J.P."/>
            <person name="Noll K.M."/>
        </authorList>
    </citation>
    <scope>NUCLEOTIDE SEQUENCE [LARGE SCALE GENOMIC DNA]</scope>
    <source>
        <strain evidence="3">ATCC 35602 / DSM 5306 / Rt17-B1</strain>
    </source>
</reference>
<evidence type="ECO:0000259" key="1">
    <source>
        <dbReference type="Pfam" id="PF01073"/>
    </source>
</evidence>
<dbReference type="EMBL" id="CP000771">
    <property type="protein sequence ID" value="ABS61285.1"/>
    <property type="molecule type" value="Genomic_DNA"/>
</dbReference>
<dbReference type="SUPFAM" id="SSF51735">
    <property type="entry name" value="NAD(P)-binding Rossmann-fold domains"/>
    <property type="match status" value="1"/>
</dbReference>
<dbReference type="Proteomes" id="UP000002415">
    <property type="component" value="Chromosome"/>
</dbReference>
<sequence length="322" mass="36447">MVLVTGGTGHLGNVLIKKLITEGEKVRVLVQPGDSLYSLQYLPIEVVYGDIRGDIKKAFSGVDAVFHLASVISITNSNKKLIYSVNVDGTNNIINLAKEHRIPLIYVSSVHAFSEVKPGSVIDEKTPIDENNVVGDYAKSKAIATKKVMEAFKDGLSGFIVFPTGIFGPYDYKFSYFSRVLEKYRLGKLKITVNGRFDFVDVRDVANSIVALYNLLKERHYIVNHQGFIVSGNKIHFEKLPLLCGLRKYKILKNSSARLMSYLTLLFNSLFKIPVEFVPYALHTLELDYTYSHEKLSSTIAYHPRKVEETIQDFFKWLDEIH</sequence>
<dbReference type="InterPro" id="IPR051783">
    <property type="entry name" value="NAD(P)-dependent_oxidoreduct"/>
</dbReference>
<dbReference type="Gene3D" id="3.40.50.720">
    <property type="entry name" value="NAD(P)-binding Rossmann-like Domain"/>
    <property type="match status" value="1"/>
</dbReference>
<name>A7HN02_FERNB</name>
<dbReference type="eggNOG" id="COG0451">
    <property type="taxonomic scope" value="Bacteria"/>
</dbReference>
<reference evidence="2 3" key="1">
    <citation type="submission" date="2007-07" db="EMBL/GenBank/DDBJ databases">
        <title>Complete sequence of Fervidobacterium nodosum Rt17-B1.</title>
        <authorList>
            <consortium name="US DOE Joint Genome Institute"/>
            <person name="Copeland A."/>
            <person name="Lucas S."/>
            <person name="Lapidus A."/>
            <person name="Barry K."/>
            <person name="Glavina del Rio T."/>
            <person name="Dalin E."/>
            <person name="Tice H."/>
            <person name="Pitluck S."/>
            <person name="Saunders E."/>
            <person name="Brettin T."/>
            <person name="Bruce D."/>
            <person name="Detter J.C."/>
            <person name="Han C."/>
            <person name="Schmutz J."/>
            <person name="Larimer F."/>
            <person name="Land M."/>
            <person name="Hauser L."/>
            <person name="Kyrpides N."/>
            <person name="Mikhailova N."/>
            <person name="Nelson K."/>
            <person name="Gogarten J.P."/>
            <person name="Noll K."/>
            <person name="Richardson P."/>
        </authorList>
    </citation>
    <scope>NUCLEOTIDE SEQUENCE [LARGE SCALE GENOMIC DNA]</scope>
    <source>
        <strain evidence="3">ATCC 35602 / DSM 5306 / Rt17-B1</strain>
    </source>
</reference>
<dbReference type="PANTHER" id="PTHR48079:SF6">
    <property type="entry name" value="NAD(P)-BINDING DOMAIN-CONTAINING PROTEIN-RELATED"/>
    <property type="match status" value="1"/>
</dbReference>
<protein>
    <submittedName>
        <fullName evidence="2">NAD-dependent epimerase/dehydratase</fullName>
    </submittedName>
</protein>
<keyword evidence="3" id="KW-1185">Reference proteome</keyword>
<accession>A7HN02</accession>
<organism evidence="2 3">
    <name type="scientific">Fervidobacterium nodosum (strain ATCC 35602 / DSM 5306 / Rt17-B1)</name>
    <dbReference type="NCBI Taxonomy" id="381764"/>
    <lineage>
        <taxon>Bacteria</taxon>
        <taxon>Thermotogati</taxon>
        <taxon>Thermotogota</taxon>
        <taxon>Thermotogae</taxon>
        <taxon>Thermotogales</taxon>
        <taxon>Fervidobacteriaceae</taxon>
        <taxon>Fervidobacterium</taxon>
    </lineage>
</organism>
<dbReference type="Pfam" id="PF01073">
    <property type="entry name" value="3Beta_HSD"/>
    <property type="match status" value="1"/>
</dbReference>
<dbReference type="InterPro" id="IPR002225">
    <property type="entry name" value="3Beta_OHSteriod_DH/Estase"/>
</dbReference>
<dbReference type="KEGG" id="fno:Fnod_1442"/>
<dbReference type="GO" id="GO:0005737">
    <property type="term" value="C:cytoplasm"/>
    <property type="evidence" value="ECO:0007669"/>
    <property type="project" value="TreeGrafter"/>
</dbReference>
<dbReference type="STRING" id="381764.Fnod_1442"/>
<proteinExistence type="predicted"/>
<dbReference type="HOGENOM" id="CLU_007383_6_0_0"/>
<gene>
    <name evidence="2" type="ordered locus">Fnod_1442</name>
</gene>
<dbReference type="RefSeq" id="WP_011994590.1">
    <property type="nucleotide sequence ID" value="NC_009718.1"/>
</dbReference>
<feature type="domain" description="3-beta hydroxysteroid dehydrogenase/isomerase" evidence="1">
    <location>
        <begin position="3"/>
        <end position="231"/>
    </location>
</feature>
<dbReference type="GO" id="GO:0004029">
    <property type="term" value="F:aldehyde dehydrogenase (NAD+) activity"/>
    <property type="evidence" value="ECO:0007669"/>
    <property type="project" value="TreeGrafter"/>
</dbReference>
<dbReference type="PANTHER" id="PTHR48079">
    <property type="entry name" value="PROTEIN YEEZ"/>
    <property type="match status" value="1"/>
</dbReference>
<dbReference type="OrthoDB" id="9807212at2"/>
<evidence type="ECO:0000313" key="3">
    <source>
        <dbReference type="Proteomes" id="UP000002415"/>
    </source>
</evidence>
<dbReference type="InterPro" id="IPR036291">
    <property type="entry name" value="NAD(P)-bd_dom_sf"/>
</dbReference>
<dbReference type="GO" id="GO:0006694">
    <property type="term" value="P:steroid biosynthetic process"/>
    <property type="evidence" value="ECO:0007669"/>
    <property type="project" value="InterPro"/>
</dbReference>
<dbReference type="GO" id="GO:0016616">
    <property type="term" value="F:oxidoreductase activity, acting on the CH-OH group of donors, NAD or NADP as acceptor"/>
    <property type="evidence" value="ECO:0007669"/>
    <property type="project" value="InterPro"/>
</dbReference>